<evidence type="ECO:0000256" key="2">
    <source>
        <dbReference type="SAM" id="SignalP"/>
    </source>
</evidence>
<accession>A0A075V7C8</accession>
<dbReference type="HOGENOM" id="CLU_121935_1_0_11"/>
<dbReference type="KEGG" id="aja:AJAP_37720"/>
<dbReference type="InterPro" id="IPR024520">
    <property type="entry name" value="DUF3558"/>
</dbReference>
<keyword evidence="4" id="KW-1185">Reference proteome</keyword>
<dbReference type="Pfam" id="PF12079">
    <property type="entry name" value="DUF3558"/>
    <property type="match status" value="1"/>
</dbReference>
<protein>
    <submittedName>
        <fullName evidence="3">Putative secreted protein</fullName>
    </submittedName>
</protein>
<dbReference type="STRING" id="208439.AJAP_37720"/>
<gene>
    <name evidence="3" type="ORF">AJAP_37720</name>
</gene>
<feature type="region of interest" description="Disordered" evidence="1">
    <location>
        <begin position="31"/>
        <end position="50"/>
    </location>
</feature>
<feature type="signal peptide" evidence="2">
    <location>
        <begin position="1"/>
        <end position="30"/>
    </location>
</feature>
<evidence type="ECO:0000313" key="3">
    <source>
        <dbReference type="EMBL" id="AIG80336.1"/>
    </source>
</evidence>
<sequence length="184" mass="18787">MRITARRVNRTAAFLFLPISLLTVSGCTSAKTGTPTATAGTSSRPQTAPPAEGVFGDLKACDLLEPVTSEKGFSPAAPETYQSDNGCRANKPRYGTATTYLVENAGISDLKPDGGQTTETSVTGKKAVEISGGGGKGNCLIGISVTDKSRATVSVTLSSGTTEQACTDAKSIAEQIAPKLPQGS</sequence>
<dbReference type="PROSITE" id="PS51257">
    <property type="entry name" value="PROKAR_LIPOPROTEIN"/>
    <property type="match status" value="1"/>
</dbReference>
<feature type="chain" id="PRO_5001710699" evidence="2">
    <location>
        <begin position="31"/>
        <end position="184"/>
    </location>
</feature>
<dbReference type="Proteomes" id="UP000028492">
    <property type="component" value="Chromosome"/>
</dbReference>
<reference evidence="3 4" key="1">
    <citation type="journal article" date="2014" name="J. Biotechnol.">
        <title>Complete genome sequence of the actinobacterium Amycolatopsis japonica MG417-CF17(T) (=DSM 44213T) producing (S,S)-N,N'-ethylenediaminedisuccinic acid.</title>
        <authorList>
            <person name="Stegmann E."/>
            <person name="Albersmeier A."/>
            <person name="Spohn M."/>
            <person name="Gert H."/>
            <person name="Weber T."/>
            <person name="Wohlleben W."/>
            <person name="Kalinowski J."/>
            <person name="Ruckert C."/>
        </authorList>
    </citation>
    <scope>NUCLEOTIDE SEQUENCE [LARGE SCALE GENOMIC DNA]</scope>
    <source>
        <strain evidence="4">MG417-CF17 (DSM 44213)</strain>
    </source>
</reference>
<dbReference type="AlphaFoldDB" id="A0A075V7C8"/>
<name>A0A075V7C8_9PSEU</name>
<keyword evidence="2" id="KW-0732">Signal</keyword>
<dbReference type="RefSeq" id="WP_084098452.1">
    <property type="nucleotide sequence ID" value="NZ_CP008953.1"/>
</dbReference>
<dbReference type="EMBL" id="CP008953">
    <property type="protein sequence ID" value="AIG80336.1"/>
    <property type="molecule type" value="Genomic_DNA"/>
</dbReference>
<proteinExistence type="predicted"/>
<evidence type="ECO:0000313" key="4">
    <source>
        <dbReference type="Proteomes" id="UP000028492"/>
    </source>
</evidence>
<organism evidence="3 4">
    <name type="scientific">Amycolatopsis japonica</name>
    <dbReference type="NCBI Taxonomy" id="208439"/>
    <lineage>
        <taxon>Bacteria</taxon>
        <taxon>Bacillati</taxon>
        <taxon>Actinomycetota</taxon>
        <taxon>Actinomycetes</taxon>
        <taxon>Pseudonocardiales</taxon>
        <taxon>Pseudonocardiaceae</taxon>
        <taxon>Amycolatopsis</taxon>
        <taxon>Amycolatopsis japonica group</taxon>
    </lineage>
</organism>
<feature type="compositionally biased region" description="Low complexity" evidence="1">
    <location>
        <begin position="31"/>
        <end position="43"/>
    </location>
</feature>
<evidence type="ECO:0000256" key="1">
    <source>
        <dbReference type="SAM" id="MobiDB-lite"/>
    </source>
</evidence>